<dbReference type="Proteomes" id="UP000886501">
    <property type="component" value="Unassembled WGS sequence"/>
</dbReference>
<accession>A0ACB6ZAM5</accession>
<protein>
    <submittedName>
        <fullName evidence="1">Uncharacterized protein</fullName>
    </submittedName>
</protein>
<name>A0ACB6ZAM5_THEGA</name>
<proteinExistence type="predicted"/>
<evidence type="ECO:0000313" key="1">
    <source>
        <dbReference type="EMBL" id="KAF9646607.1"/>
    </source>
</evidence>
<organism evidence="1 2">
    <name type="scientific">Thelephora ganbajun</name>
    <name type="common">Ganba fungus</name>
    <dbReference type="NCBI Taxonomy" id="370292"/>
    <lineage>
        <taxon>Eukaryota</taxon>
        <taxon>Fungi</taxon>
        <taxon>Dikarya</taxon>
        <taxon>Basidiomycota</taxon>
        <taxon>Agaricomycotina</taxon>
        <taxon>Agaricomycetes</taxon>
        <taxon>Thelephorales</taxon>
        <taxon>Thelephoraceae</taxon>
        <taxon>Thelephora</taxon>
    </lineage>
</organism>
<reference evidence="1" key="1">
    <citation type="submission" date="2019-10" db="EMBL/GenBank/DDBJ databases">
        <authorList>
            <consortium name="DOE Joint Genome Institute"/>
            <person name="Kuo A."/>
            <person name="Miyauchi S."/>
            <person name="Kiss E."/>
            <person name="Drula E."/>
            <person name="Kohler A."/>
            <person name="Sanchez-Garcia M."/>
            <person name="Andreopoulos B."/>
            <person name="Barry K.W."/>
            <person name="Bonito G."/>
            <person name="Buee M."/>
            <person name="Carver A."/>
            <person name="Chen C."/>
            <person name="Cichocki N."/>
            <person name="Clum A."/>
            <person name="Culley D."/>
            <person name="Crous P.W."/>
            <person name="Fauchery L."/>
            <person name="Girlanda M."/>
            <person name="Hayes R."/>
            <person name="Keri Z."/>
            <person name="Labutti K."/>
            <person name="Lipzen A."/>
            <person name="Lombard V."/>
            <person name="Magnuson J."/>
            <person name="Maillard F."/>
            <person name="Morin E."/>
            <person name="Murat C."/>
            <person name="Nolan M."/>
            <person name="Ohm R."/>
            <person name="Pangilinan J."/>
            <person name="Pereira M."/>
            <person name="Perotto S."/>
            <person name="Peter M."/>
            <person name="Riley R."/>
            <person name="Sitrit Y."/>
            <person name="Stielow B."/>
            <person name="Szollosi G."/>
            <person name="Zifcakova L."/>
            <person name="Stursova M."/>
            <person name="Spatafora J.W."/>
            <person name="Tedersoo L."/>
            <person name="Vaario L.-M."/>
            <person name="Yamada A."/>
            <person name="Yan M."/>
            <person name="Wang P."/>
            <person name="Xu J."/>
            <person name="Bruns T."/>
            <person name="Baldrian P."/>
            <person name="Vilgalys R."/>
            <person name="Henrissat B."/>
            <person name="Grigoriev I.V."/>
            <person name="Hibbett D."/>
            <person name="Nagy L.G."/>
            <person name="Martin F.M."/>
        </authorList>
    </citation>
    <scope>NUCLEOTIDE SEQUENCE</scope>
    <source>
        <strain evidence="1">P2</strain>
    </source>
</reference>
<sequence>MVLQFLAPLFMSQPRLPTFDELPPFHDMPGCGWIWGEDDQLGTVNLLSDEVVQRACREQVRIGKSISLNWPINFPEKPLFHRHALQHESHIIHEYDNPAIRDDTLFLSGSQWDGLKHFGVLEHGVYYNNVRASSIPLGSVDCTDPKAVDPLALKLGIQNWANHGICGRGVLLDMVRYWEAKGTPVDPWTSYAIAPKELEECAKAQGITFRRGDILLLRVGFIRKYYESTREERDRLAGVKTYVNELAGIEPTDDMKRFLWNNHFSAIASDQPALEVWPVPEGYVHLHQTLLGLWGMPIGEFFDLEALSQLCADSGRYSFFFSSWPLNILGGVASPPNASAMF</sequence>
<comment type="caution">
    <text evidence="1">The sequence shown here is derived from an EMBL/GenBank/DDBJ whole genome shotgun (WGS) entry which is preliminary data.</text>
</comment>
<dbReference type="EMBL" id="MU118054">
    <property type="protein sequence ID" value="KAF9646607.1"/>
    <property type="molecule type" value="Genomic_DNA"/>
</dbReference>
<gene>
    <name evidence="1" type="ORF">BDM02DRAFT_2999451</name>
</gene>
<keyword evidence="2" id="KW-1185">Reference proteome</keyword>
<reference evidence="1" key="2">
    <citation type="journal article" date="2020" name="Nat. Commun.">
        <title>Large-scale genome sequencing of mycorrhizal fungi provides insights into the early evolution of symbiotic traits.</title>
        <authorList>
            <person name="Miyauchi S."/>
            <person name="Kiss E."/>
            <person name="Kuo A."/>
            <person name="Drula E."/>
            <person name="Kohler A."/>
            <person name="Sanchez-Garcia M."/>
            <person name="Morin E."/>
            <person name="Andreopoulos B."/>
            <person name="Barry K.W."/>
            <person name="Bonito G."/>
            <person name="Buee M."/>
            <person name="Carver A."/>
            <person name="Chen C."/>
            <person name="Cichocki N."/>
            <person name="Clum A."/>
            <person name="Culley D."/>
            <person name="Crous P.W."/>
            <person name="Fauchery L."/>
            <person name="Girlanda M."/>
            <person name="Hayes R.D."/>
            <person name="Keri Z."/>
            <person name="LaButti K."/>
            <person name="Lipzen A."/>
            <person name="Lombard V."/>
            <person name="Magnuson J."/>
            <person name="Maillard F."/>
            <person name="Murat C."/>
            <person name="Nolan M."/>
            <person name="Ohm R.A."/>
            <person name="Pangilinan J."/>
            <person name="Pereira M.F."/>
            <person name="Perotto S."/>
            <person name="Peter M."/>
            <person name="Pfister S."/>
            <person name="Riley R."/>
            <person name="Sitrit Y."/>
            <person name="Stielow J.B."/>
            <person name="Szollosi G."/>
            <person name="Zifcakova L."/>
            <person name="Stursova M."/>
            <person name="Spatafora J.W."/>
            <person name="Tedersoo L."/>
            <person name="Vaario L.M."/>
            <person name="Yamada A."/>
            <person name="Yan M."/>
            <person name="Wang P."/>
            <person name="Xu J."/>
            <person name="Bruns T."/>
            <person name="Baldrian P."/>
            <person name="Vilgalys R."/>
            <person name="Dunand C."/>
            <person name="Henrissat B."/>
            <person name="Grigoriev I.V."/>
            <person name="Hibbett D."/>
            <person name="Nagy L.G."/>
            <person name="Martin F.M."/>
        </authorList>
    </citation>
    <scope>NUCLEOTIDE SEQUENCE</scope>
    <source>
        <strain evidence="1">P2</strain>
    </source>
</reference>
<evidence type="ECO:0000313" key="2">
    <source>
        <dbReference type="Proteomes" id="UP000886501"/>
    </source>
</evidence>